<feature type="transmembrane region" description="Helical" evidence="7">
    <location>
        <begin position="108"/>
        <end position="129"/>
    </location>
</feature>
<dbReference type="STRING" id="92696.A0A4R0R824"/>
<feature type="compositionally biased region" description="Low complexity" evidence="8">
    <location>
        <begin position="198"/>
        <end position="219"/>
    </location>
</feature>
<evidence type="ECO:0000313" key="9">
    <source>
        <dbReference type="EMBL" id="TCD62686.1"/>
    </source>
</evidence>
<evidence type="ECO:0000256" key="1">
    <source>
        <dbReference type="ARBA" id="ARBA00004477"/>
    </source>
</evidence>
<evidence type="ECO:0000256" key="6">
    <source>
        <dbReference type="ARBA" id="ARBA00023136"/>
    </source>
</evidence>
<dbReference type="Pfam" id="PF04511">
    <property type="entry name" value="DER1"/>
    <property type="match status" value="1"/>
</dbReference>
<evidence type="ECO:0000313" key="10">
    <source>
        <dbReference type="Proteomes" id="UP000292702"/>
    </source>
</evidence>
<dbReference type="GO" id="GO:0006950">
    <property type="term" value="P:response to stress"/>
    <property type="evidence" value="ECO:0007669"/>
    <property type="project" value="UniProtKB-ARBA"/>
</dbReference>
<evidence type="ECO:0000256" key="7">
    <source>
        <dbReference type="RuleBase" id="RU363059"/>
    </source>
</evidence>
<comment type="caution">
    <text evidence="9">The sequence shown here is derived from an EMBL/GenBank/DDBJ whole genome shotgun (WGS) entry which is preliminary data.</text>
</comment>
<dbReference type="GO" id="GO:0005789">
    <property type="term" value="C:endoplasmic reticulum membrane"/>
    <property type="evidence" value="ECO:0007669"/>
    <property type="project" value="UniProtKB-SubCell"/>
</dbReference>
<feature type="transmembrane region" description="Helical" evidence="7">
    <location>
        <begin position="135"/>
        <end position="154"/>
    </location>
</feature>
<evidence type="ECO:0000256" key="8">
    <source>
        <dbReference type="SAM" id="MobiDB-lite"/>
    </source>
</evidence>
<keyword evidence="4 7" id="KW-0256">Endoplasmic reticulum</keyword>
<keyword evidence="10" id="KW-1185">Reference proteome</keyword>
<gene>
    <name evidence="9" type="ORF">EIP91_006545</name>
</gene>
<keyword evidence="3 7" id="KW-0812">Transmembrane</keyword>
<dbReference type="InterPro" id="IPR007599">
    <property type="entry name" value="DER1"/>
</dbReference>
<feature type="transmembrane region" description="Helical" evidence="7">
    <location>
        <begin position="61"/>
        <end position="77"/>
    </location>
</feature>
<dbReference type="OrthoDB" id="1716531at2759"/>
<comment type="caution">
    <text evidence="7">Lacks conserved residue(s) required for the propagation of feature annotation.</text>
</comment>
<dbReference type="SUPFAM" id="SSF144091">
    <property type="entry name" value="Rhomboid-like"/>
    <property type="match status" value="1"/>
</dbReference>
<evidence type="ECO:0000256" key="2">
    <source>
        <dbReference type="ARBA" id="ARBA00008917"/>
    </source>
</evidence>
<accession>A0A4R0R824</accession>
<dbReference type="AlphaFoldDB" id="A0A4R0R824"/>
<evidence type="ECO:0000256" key="3">
    <source>
        <dbReference type="ARBA" id="ARBA00022692"/>
    </source>
</evidence>
<dbReference type="Proteomes" id="UP000292702">
    <property type="component" value="Unassembled WGS sequence"/>
</dbReference>
<sequence length="233" mass="25293">MSPYPWIYEQTLVFKKFELWRLGTSFWLGPGGLQYLFDLITLYQTSERIESSYYTRRSADFAWQLTCAAGAIFALNIPLRTMIHSRALLICLVYLSSRLAPPLTQTSIFGLVTIPITYYPYVLIAFDLVMAGHKAAAISVTGAVVGHLWWWGVWDTRSLERYAAAPSWLRGLISHSQASGSTGGAGAAFAEGSGVRMVPPRRQAGQPAQAPGSGSAAAATGHVWGSGSRLGTS</sequence>
<comment type="function">
    <text evidence="7">May be involved in the degradation of misfolded endoplasmic reticulum (ER) luminal proteins.</text>
</comment>
<protein>
    <recommendedName>
        <fullName evidence="7">Derlin</fullName>
    </recommendedName>
</protein>
<dbReference type="InterPro" id="IPR035952">
    <property type="entry name" value="Rhomboid-like_sf"/>
</dbReference>
<evidence type="ECO:0000256" key="5">
    <source>
        <dbReference type="ARBA" id="ARBA00022989"/>
    </source>
</evidence>
<reference evidence="9 10" key="1">
    <citation type="submission" date="2018-11" db="EMBL/GenBank/DDBJ databases">
        <title>Genome assembly of Steccherinum ochraceum LE-BIN_3174, the white-rot fungus of the Steccherinaceae family (The Residual Polyporoid clade, Polyporales, Basidiomycota).</title>
        <authorList>
            <person name="Fedorova T.V."/>
            <person name="Glazunova O.A."/>
            <person name="Landesman E.O."/>
            <person name="Moiseenko K.V."/>
            <person name="Psurtseva N.V."/>
            <person name="Savinova O.S."/>
            <person name="Shakhova N.V."/>
            <person name="Tyazhelova T.V."/>
            <person name="Vasina D.V."/>
        </authorList>
    </citation>
    <scope>NUCLEOTIDE SEQUENCE [LARGE SCALE GENOMIC DNA]</scope>
    <source>
        <strain evidence="9 10">LE-BIN_3174</strain>
    </source>
</reference>
<comment type="subcellular location">
    <subcellularLocation>
        <location evidence="1 7">Endoplasmic reticulum membrane</location>
        <topology evidence="1 7">Multi-pass membrane protein</topology>
    </subcellularLocation>
</comment>
<keyword evidence="5 7" id="KW-1133">Transmembrane helix</keyword>
<organism evidence="9 10">
    <name type="scientific">Steccherinum ochraceum</name>
    <dbReference type="NCBI Taxonomy" id="92696"/>
    <lineage>
        <taxon>Eukaryota</taxon>
        <taxon>Fungi</taxon>
        <taxon>Dikarya</taxon>
        <taxon>Basidiomycota</taxon>
        <taxon>Agaricomycotina</taxon>
        <taxon>Agaricomycetes</taxon>
        <taxon>Polyporales</taxon>
        <taxon>Steccherinaceae</taxon>
        <taxon>Steccherinum</taxon>
    </lineage>
</organism>
<dbReference type="EMBL" id="RWJN01000352">
    <property type="protein sequence ID" value="TCD62686.1"/>
    <property type="molecule type" value="Genomic_DNA"/>
</dbReference>
<comment type="similarity">
    <text evidence="2 7">Belongs to the derlin family.</text>
</comment>
<keyword evidence="6 7" id="KW-0472">Membrane</keyword>
<feature type="region of interest" description="Disordered" evidence="8">
    <location>
        <begin position="198"/>
        <end position="233"/>
    </location>
</feature>
<evidence type="ECO:0000256" key="4">
    <source>
        <dbReference type="ARBA" id="ARBA00022824"/>
    </source>
</evidence>
<name>A0A4R0R824_9APHY</name>
<dbReference type="PANTHER" id="PTHR11009">
    <property type="entry name" value="DER1-LIKE PROTEIN, DERLIN"/>
    <property type="match status" value="1"/>
</dbReference>
<proteinExistence type="inferred from homology"/>